<feature type="transmembrane region" description="Helical" evidence="13">
    <location>
        <begin position="418"/>
        <end position="439"/>
    </location>
</feature>
<dbReference type="GO" id="GO:0015379">
    <property type="term" value="F:potassium:chloride symporter activity"/>
    <property type="evidence" value="ECO:0007669"/>
    <property type="project" value="InterPro"/>
</dbReference>
<dbReference type="RefSeq" id="WP_098063169.1">
    <property type="nucleotide sequence ID" value="NZ_PDEP01000015.1"/>
</dbReference>
<reference evidence="14 15" key="1">
    <citation type="submission" date="2017-10" db="EMBL/GenBank/DDBJ databases">
        <title>Draft genome of Longimonas halophila.</title>
        <authorList>
            <person name="Goh K.M."/>
            <person name="Shamsir M.S."/>
            <person name="Lim S.W."/>
        </authorList>
    </citation>
    <scope>NUCLEOTIDE SEQUENCE [LARGE SCALE GENOMIC DNA]</scope>
    <source>
        <strain evidence="14 15">KCTC 42399</strain>
    </source>
</reference>
<gene>
    <name evidence="14" type="ORF">CRI93_13485</name>
</gene>
<keyword evidence="6" id="KW-0633">Potassium transport</keyword>
<keyword evidence="9 13" id="KW-1133">Transmembrane helix</keyword>
<evidence type="ECO:0000256" key="12">
    <source>
        <dbReference type="PIRSR" id="PIRSR006247-1"/>
    </source>
</evidence>
<proteinExistence type="inferred from homology"/>
<feature type="transmembrane region" description="Helical" evidence="13">
    <location>
        <begin position="243"/>
        <end position="262"/>
    </location>
</feature>
<feature type="transmembrane region" description="Helical" evidence="13">
    <location>
        <begin position="479"/>
        <end position="504"/>
    </location>
</feature>
<dbReference type="PANTHER" id="PTHR32024:SF2">
    <property type="entry name" value="TRK SYSTEM POTASSIUM UPTAKE PROTEIN TRKG-RELATED"/>
    <property type="match status" value="1"/>
</dbReference>
<feature type="binding site" evidence="12">
    <location>
        <position position="228"/>
    </location>
    <ligand>
        <name>K(+)</name>
        <dbReference type="ChEBI" id="CHEBI:29103"/>
    </ligand>
</feature>
<feature type="binding site" evidence="12">
    <location>
        <position position="456"/>
    </location>
    <ligand>
        <name>K(+)</name>
        <dbReference type="ChEBI" id="CHEBI:29103"/>
    </ligand>
</feature>
<feature type="transmembrane region" description="Helical" evidence="13">
    <location>
        <begin position="75"/>
        <end position="95"/>
    </location>
</feature>
<evidence type="ECO:0000256" key="11">
    <source>
        <dbReference type="ARBA" id="ARBA00023136"/>
    </source>
</evidence>
<keyword evidence="5" id="KW-0997">Cell inner membrane</keyword>
<evidence type="ECO:0000313" key="14">
    <source>
        <dbReference type="EMBL" id="PEN05219.1"/>
    </source>
</evidence>
<dbReference type="EMBL" id="PDEP01000015">
    <property type="protein sequence ID" value="PEN05219.1"/>
    <property type="molecule type" value="Genomic_DNA"/>
</dbReference>
<feature type="transmembrane region" description="Helical" evidence="13">
    <location>
        <begin position="349"/>
        <end position="369"/>
    </location>
</feature>
<protein>
    <submittedName>
        <fullName evidence="14">Potassium transporter</fullName>
    </submittedName>
</protein>
<dbReference type="PIRSF" id="PIRSF006247">
    <property type="entry name" value="TrkH"/>
    <property type="match status" value="1"/>
</dbReference>
<comment type="subcellular location">
    <subcellularLocation>
        <location evidence="1">Cell inner membrane</location>
        <topology evidence="1">Multi-pass membrane protein</topology>
    </subcellularLocation>
</comment>
<dbReference type="AlphaFoldDB" id="A0A2H3P4A3"/>
<evidence type="ECO:0000256" key="6">
    <source>
        <dbReference type="ARBA" id="ARBA00022538"/>
    </source>
</evidence>
<feature type="transmembrane region" description="Helical" evidence="13">
    <location>
        <begin position="193"/>
        <end position="212"/>
    </location>
</feature>
<evidence type="ECO:0000256" key="7">
    <source>
        <dbReference type="ARBA" id="ARBA00022692"/>
    </source>
</evidence>
<evidence type="ECO:0000256" key="3">
    <source>
        <dbReference type="ARBA" id="ARBA00022448"/>
    </source>
</evidence>
<evidence type="ECO:0000256" key="1">
    <source>
        <dbReference type="ARBA" id="ARBA00004429"/>
    </source>
</evidence>
<accession>A0A2H3P4A3</accession>
<dbReference type="InterPro" id="IPR003445">
    <property type="entry name" value="Cat_transpt"/>
</dbReference>
<feature type="binding site" evidence="12">
    <location>
        <position position="116"/>
    </location>
    <ligand>
        <name>K(+)</name>
        <dbReference type="ChEBI" id="CHEBI:29103"/>
    </ligand>
</feature>
<sequence>MTIHWIAIARTLGGLLLFAGAALLAPAGVALGYGEAAWWSFGGTALGTLATGGALWFGLGGVAPQDKDLGIREGFVIVALSWVVLSLVGALPFVISDVLPSYTDAFFETMSGFTTTGATIFGGGGNMDIEAMPRSFLFWRSLTHWIGGMGIILLTLAILPILGIGGFQLYRAEVPGPSADKLTPRVRETARRLWLVYVGITAVQVLFLLPAMSGFDAINHAFATMATGGFSTKNGSVADFDSAYVDGVITLFMVLAGMNFALHYRMLRGKAITVWRDTELRVYLGIIVAATGLLVVSTWSVSGVRLPVASEAQTSFAGYDSLGEALRYGVFQAVAIITSTGFGTADYEMWPPLAVGVVFLLFFCGGMAGSTGGGVKVMRHVVLAKNALNEFKQLVHPRAVLRTHLNGQPIAPAVLRNVLLFVVLYILLLFLGTLALAALGQDLWTAFAAALSCVGNIGPGWGTVGPTENYAHLPALSKWILSFLMMAGRLEIITVLIVFTPAFWRR</sequence>
<dbReference type="InterPro" id="IPR004772">
    <property type="entry name" value="TrkH"/>
</dbReference>
<keyword evidence="12" id="KW-0479">Metal-binding</keyword>
<dbReference type="Pfam" id="PF02386">
    <property type="entry name" value="TrkH"/>
    <property type="match status" value="1"/>
</dbReference>
<keyword evidence="8 12" id="KW-0630">Potassium</keyword>
<evidence type="ECO:0000256" key="10">
    <source>
        <dbReference type="ARBA" id="ARBA00023065"/>
    </source>
</evidence>
<keyword evidence="10" id="KW-0406">Ion transport</keyword>
<evidence type="ECO:0000256" key="8">
    <source>
        <dbReference type="ARBA" id="ARBA00022958"/>
    </source>
</evidence>
<evidence type="ECO:0000256" key="13">
    <source>
        <dbReference type="SAM" id="Phobius"/>
    </source>
</evidence>
<organism evidence="14 15">
    <name type="scientific">Longimonas halophila</name>
    <dbReference type="NCBI Taxonomy" id="1469170"/>
    <lineage>
        <taxon>Bacteria</taxon>
        <taxon>Pseudomonadati</taxon>
        <taxon>Rhodothermota</taxon>
        <taxon>Rhodothermia</taxon>
        <taxon>Rhodothermales</taxon>
        <taxon>Salisaetaceae</taxon>
        <taxon>Longimonas</taxon>
    </lineage>
</organism>
<evidence type="ECO:0000256" key="9">
    <source>
        <dbReference type="ARBA" id="ARBA00022989"/>
    </source>
</evidence>
<keyword evidence="3" id="KW-0813">Transport</keyword>
<evidence type="ECO:0000256" key="5">
    <source>
        <dbReference type="ARBA" id="ARBA00022519"/>
    </source>
</evidence>
<keyword evidence="15" id="KW-1185">Reference proteome</keyword>
<name>A0A2H3P4A3_9BACT</name>
<keyword evidence="7 13" id="KW-0812">Transmembrane</keyword>
<dbReference type="Proteomes" id="UP000221024">
    <property type="component" value="Unassembled WGS sequence"/>
</dbReference>
<dbReference type="PANTHER" id="PTHR32024">
    <property type="entry name" value="TRK SYSTEM POTASSIUM UPTAKE PROTEIN TRKG-RELATED"/>
    <property type="match status" value="1"/>
</dbReference>
<keyword evidence="4" id="KW-1003">Cell membrane</keyword>
<comment type="similarity">
    <text evidence="2">Belongs to the TrkH potassium transport family.</text>
</comment>
<feature type="transmembrane region" description="Helical" evidence="13">
    <location>
        <begin position="145"/>
        <end position="172"/>
    </location>
</feature>
<dbReference type="OrthoDB" id="9810952at2"/>
<evidence type="ECO:0000256" key="4">
    <source>
        <dbReference type="ARBA" id="ARBA00022475"/>
    </source>
</evidence>
<dbReference type="GO" id="GO:0046872">
    <property type="term" value="F:metal ion binding"/>
    <property type="evidence" value="ECO:0007669"/>
    <property type="project" value="UniProtKB-KW"/>
</dbReference>
<evidence type="ECO:0000256" key="2">
    <source>
        <dbReference type="ARBA" id="ARBA00009137"/>
    </source>
</evidence>
<feature type="transmembrane region" description="Helical" evidence="13">
    <location>
        <begin position="42"/>
        <end position="63"/>
    </location>
</feature>
<keyword evidence="11 13" id="KW-0472">Membrane</keyword>
<feature type="binding site" evidence="12">
    <location>
        <position position="115"/>
    </location>
    <ligand>
        <name>K(+)</name>
        <dbReference type="ChEBI" id="CHEBI:29103"/>
    </ligand>
</feature>
<feature type="transmembrane region" description="Helical" evidence="13">
    <location>
        <begin position="282"/>
        <end position="301"/>
    </location>
</feature>
<dbReference type="GO" id="GO:0005886">
    <property type="term" value="C:plasma membrane"/>
    <property type="evidence" value="ECO:0007669"/>
    <property type="project" value="UniProtKB-SubCell"/>
</dbReference>
<comment type="caution">
    <text evidence="14">The sequence shown here is derived from an EMBL/GenBank/DDBJ whole genome shotgun (WGS) entry which is preliminary data.</text>
</comment>
<evidence type="ECO:0000313" key="15">
    <source>
        <dbReference type="Proteomes" id="UP000221024"/>
    </source>
</evidence>
<feature type="binding site" evidence="12">
    <location>
        <position position="340"/>
    </location>
    <ligand>
        <name>K(+)</name>
        <dbReference type="ChEBI" id="CHEBI:29103"/>
    </ligand>
</feature>